<feature type="binding site" evidence="4">
    <location>
        <begin position="7"/>
        <end position="11"/>
    </location>
    <ligand>
        <name>ATP</name>
        <dbReference type="ChEBI" id="CHEBI:30616"/>
    </ligand>
</feature>
<evidence type="ECO:0000256" key="1">
    <source>
        <dbReference type="ARBA" id="ARBA00010638"/>
    </source>
</evidence>
<keyword evidence="5" id="KW-0479">Metal-binding</keyword>
<dbReference type="GO" id="GO:0005524">
    <property type="term" value="F:ATP binding"/>
    <property type="evidence" value="ECO:0007669"/>
    <property type="project" value="UniProtKB-KW"/>
</dbReference>
<evidence type="ECO:0000256" key="5">
    <source>
        <dbReference type="RuleBase" id="RU361279"/>
    </source>
</evidence>
<dbReference type="GO" id="GO:0030272">
    <property type="term" value="F:5-formyltetrahydrofolate cyclo-ligase activity"/>
    <property type="evidence" value="ECO:0007669"/>
    <property type="project" value="UniProtKB-EC"/>
</dbReference>
<comment type="cofactor">
    <cofactor evidence="5">
        <name>Mg(2+)</name>
        <dbReference type="ChEBI" id="CHEBI:18420"/>
    </cofactor>
</comment>
<dbReference type="GO" id="GO:0035999">
    <property type="term" value="P:tetrahydrofolate interconversion"/>
    <property type="evidence" value="ECO:0007669"/>
    <property type="project" value="TreeGrafter"/>
</dbReference>
<dbReference type="EC" id="6.3.3.2" evidence="5"/>
<feature type="compositionally biased region" description="Polar residues" evidence="6">
    <location>
        <begin position="188"/>
        <end position="207"/>
    </location>
</feature>
<dbReference type="RefSeq" id="WP_091768574.1">
    <property type="nucleotide sequence ID" value="NZ_FNHG01000005.1"/>
</dbReference>
<keyword evidence="7" id="KW-0436">Ligase</keyword>
<dbReference type="PANTHER" id="PTHR23407">
    <property type="entry name" value="ATPASE INHIBITOR/5-FORMYLTETRAHYDROFOLATE CYCLO-LIGASE"/>
    <property type="match status" value="1"/>
</dbReference>
<dbReference type="NCBIfam" id="TIGR02727">
    <property type="entry name" value="MTHFS_bact"/>
    <property type="match status" value="1"/>
</dbReference>
<evidence type="ECO:0000256" key="3">
    <source>
        <dbReference type="ARBA" id="ARBA00022840"/>
    </source>
</evidence>
<sequence>MNLQALKSDLRRRALVARQSAHEAAPDAGERLVEHFPFELVTPGSVVSAYWPLPGEMDPRPLMAALEARGACLALPVVIGAGHPLEFREWRSGDPLQRRAFGLMEPRENAPQLVPDILLVPLLAIDPDGNRLGFGKGYYDRTLAGLRACGAPVAVGLAYEAQWVAAVPVDEFDQPLDWVVTEGRRVRSSATPNPPSDNSWSSRPDAR</sequence>
<dbReference type="Gene3D" id="3.40.50.10420">
    <property type="entry name" value="NagB/RpiA/CoA transferase-like"/>
    <property type="match status" value="1"/>
</dbReference>
<dbReference type="PANTHER" id="PTHR23407:SF1">
    <property type="entry name" value="5-FORMYLTETRAHYDROFOLATE CYCLO-LIGASE"/>
    <property type="match status" value="1"/>
</dbReference>
<dbReference type="EMBL" id="FNHG01000005">
    <property type="protein sequence ID" value="SDM13607.1"/>
    <property type="molecule type" value="Genomic_DNA"/>
</dbReference>
<organism evidence="7 8">
    <name type="scientific">Maricaulis salignorans</name>
    <dbReference type="NCBI Taxonomy" id="144026"/>
    <lineage>
        <taxon>Bacteria</taxon>
        <taxon>Pseudomonadati</taxon>
        <taxon>Pseudomonadota</taxon>
        <taxon>Alphaproteobacteria</taxon>
        <taxon>Maricaulales</taxon>
        <taxon>Maricaulaceae</taxon>
        <taxon>Maricaulis</taxon>
    </lineage>
</organism>
<feature type="binding site" evidence="4">
    <location>
        <begin position="131"/>
        <end position="139"/>
    </location>
    <ligand>
        <name>ATP</name>
        <dbReference type="ChEBI" id="CHEBI:30616"/>
    </ligand>
</feature>
<dbReference type="InterPro" id="IPR002698">
    <property type="entry name" value="FTHF_cligase"/>
</dbReference>
<evidence type="ECO:0000313" key="8">
    <source>
        <dbReference type="Proteomes" id="UP000199759"/>
    </source>
</evidence>
<dbReference type="GO" id="GO:0046872">
    <property type="term" value="F:metal ion binding"/>
    <property type="evidence" value="ECO:0007669"/>
    <property type="project" value="UniProtKB-KW"/>
</dbReference>
<reference evidence="7 8" key="1">
    <citation type="submission" date="2016-10" db="EMBL/GenBank/DDBJ databases">
        <authorList>
            <person name="de Groot N.N."/>
        </authorList>
    </citation>
    <scope>NUCLEOTIDE SEQUENCE [LARGE SCALE GENOMIC DNA]</scope>
    <source>
        <strain evidence="7 8">DSM 16077</strain>
    </source>
</reference>
<dbReference type="GO" id="GO:0009396">
    <property type="term" value="P:folic acid-containing compound biosynthetic process"/>
    <property type="evidence" value="ECO:0007669"/>
    <property type="project" value="TreeGrafter"/>
</dbReference>
<gene>
    <name evidence="7" type="ORF">SAMN04488568_105133</name>
</gene>
<dbReference type="Proteomes" id="UP000199759">
    <property type="component" value="Unassembled WGS sequence"/>
</dbReference>
<comment type="similarity">
    <text evidence="1 5">Belongs to the 5-formyltetrahydrofolate cyclo-ligase family.</text>
</comment>
<keyword evidence="3 4" id="KW-0067">ATP-binding</keyword>
<evidence type="ECO:0000313" key="7">
    <source>
        <dbReference type="EMBL" id="SDM13607.1"/>
    </source>
</evidence>
<dbReference type="InterPro" id="IPR024185">
    <property type="entry name" value="FTHF_cligase-like_sf"/>
</dbReference>
<dbReference type="OrthoDB" id="9801938at2"/>
<dbReference type="SUPFAM" id="SSF100950">
    <property type="entry name" value="NagB/RpiA/CoA transferase-like"/>
    <property type="match status" value="1"/>
</dbReference>
<dbReference type="Pfam" id="PF01812">
    <property type="entry name" value="5-FTHF_cyc-lig"/>
    <property type="match status" value="1"/>
</dbReference>
<evidence type="ECO:0000256" key="2">
    <source>
        <dbReference type="ARBA" id="ARBA00022741"/>
    </source>
</evidence>
<comment type="catalytic activity">
    <reaction evidence="5">
        <text>(6S)-5-formyl-5,6,7,8-tetrahydrofolate + ATP = (6R)-5,10-methenyltetrahydrofolate + ADP + phosphate</text>
        <dbReference type="Rhea" id="RHEA:10488"/>
        <dbReference type="ChEBI" id="CHEBI:30616"/>
        <dbReference type="ChEBI" id="CHEBI:43474"/>
        <dbReference type="ChEBI" id="CHEBI:57455"/>
        <dbReference type="ChEBI" id="CHEBI:57457"/>
        <dbReference type="ChEBI" id="CHEBI:456216"/>
        <dbReference type="EC" id="6.3.3.2"/>
    </reaction>
</comment>
<dbReference type="STRING" id="144026.SAMN04488568_105133"/>
<dbReference type="AlphaFoldDB" id="A0A1G9QSQ8"/>
<evidence type="ECO:0000256" key="4">
    <source>
        <dbReference type="PIRSR" id="PIRSR006806-1"/>
    </source>
</evidence>
<keyword evidence="2 4" id="KW-0547">Nucleotide-binding</keyword>
<dbReference type="InterPro" id="IPR037171">
    <property type="entry name" value="NagB/RpiA_transferase-like"/>
</dbReference>
<dbReference type="PIRSF" id="PIRSF006806">
    <property type="entry name" value="FTHF_cligase"/>
    <property type="match status" value="1"/>
</dbReference>
<evidence type="ECO:0000256" key="6">
    <source>
        <dbReference type="SAM" id="MobiDB-lite"/>
    </source>
</evidence>
<accession>A0A1G9QSQ8</accession>
<name>A0A1G9QSQ8_9PROT</name>
<feature type="binding site" evidence="4">
    <location>
        <position position="56"/>
    </location>
    <ligand>
        <name>substrate</name>
    </ligand>
</feature>
<keyword evidence="8" id="KW-1185">Reference proteome</keyword>
<feature type="region of interest" description="Disordered" evidence="6">
    <location>
        <begin position="184"/>
        <end position="207"/>
    </location>
</feature>
<proteinExistence type="inferred from homology"/>
<keyword evidence="5" id="KW-0460">Magnesium</keyword>
<protein>
    <recommendedName>
        <fullName evidence="5">5-formyltetrahydrofolate cyclo-ligase</fullName>
        <ecNumber evidence="5">6.3.3.2</ecNumber>
    </recommendedName>
</protein>